<keyword evidence="2" id="KW-1185">Reference proteome</keyword>
<sequence length="80" mass="9135">MASNVKFASLQHSLLSRYWKLVKLLSPERERKVNFYKHAERATYVGCLTIMPDQSGVRRNSSLNQNPYPDSALFASCSLL</sequence>
<comment type="caution">
    <text evidence="1">The sequence shown here is derived from an EMBL/GenBank/DDBJ whole genome shotgun (WGS) entry which is preliminary data.</text>
</comment>
<name>A0A0M8P0M7_9EURO</name>
<accession>A0A0M8P0M7</accession>
<reference evidence="1 2" key="1">
    <citation type="submission" date="2015-08" db="EMBL/GenBank/DDBJ databases">
        <title>Genome sequencing of Penicillium nordicum.</title>
        <authorList>
            <person name="Nguyen H.D."/>
            <person name="Seifert K.A."/>
        </authorList>
    </citation>
    <scope>NUCLEOTIDE SEQUENCE [LARGE SCALE GENOMIC DNA]</scope>
    <source>
        <strain evidence="1 2">DAOMC 185683</strain>
    </source>
</reference>
<dbReference type="AlphaFoldDB" id="A0A0M8P0M7"/>
<proteinExistence type="predicted"/>
<evidence type="ECO:0000313" key="2">
    <source>
        <dbReference type="Proteomes" id="UP000037696"/>
    </source>
</evidence>
<gene>
    <name evidence="1" type="ORF">ACN38_g8026</name>
</gene>
<dbReference type="Proteomes" id="UP000037696">
    <property type="component" value="Unassembled WGS sequence"/>
</dbReference>
<protein>
    <submittedName>
        <fullName evidence="1">Uncharacterized protein</fullName>
    </submittedName>
</protein>
<evidence type="ECO:0000313" key="1">
    <source>
        <dbReference type="EMBL" id="KOS41107.1"/>
    </source>
</evidence>
<dbReference type="EMBL" id="LHQQ01000142">
    <property type="protein sequence ID" value="KOS41107.1"/>
    <property type="molecule type" value="Genomic_DNA"/>
</dbReference>
<organism evidence="1 2">
    <name type="scientific">Penicillium nordicum</name>
    <dbReference type="NCBI Taxonomy" id="229535"/>
    <lineage>
        <taxon>Eukaryota</taxon>
        <taxon>Fungi</taxon>
        <taxon>Dikarya</taxon>
        <taxon>Ascomycota</taxon>
        <taxon>Pezizomycotina</taxon>
        <taxon>Eurotiomycetes</taxon>
        <taxon>Eurotiomycetidae</taxon>
        <taxon>Eurotiales</taxon>
        <taxon>Aspergillaceae</taxon>
        <taxon>Penicillium</taxon>
    </lineage>
</organism>